<evidence type="ECO:0000313" key="1">
    <source>
        <dbReference type="EMBL" id="PCJ41238.1"/>
    </source>
</evidence>
<sequence length="139" mass="15394">MFYNLARQSETLINAGLQNGLLQACPDRPSCVNSLSAINEHAIAAFSVPTGMADPVSALAVIIMDMPGTEILEHNDDYLHVTFSSAIFSFIDDLEIVKDAEQLQVRSVSRVGFSDMGVNRARVEELQKFWQQAHLQNQN</sequence>
<organism evidence="1 2">
    <name type="scientific">SAR86 cluster bacterium</name>
    <dbReference type="NCBI Taxonomy" id="2030880"/>
    <lineage>
        <taxon>Bacteria</taxon>
        <taxon>Pseudomonadati</taxon>
        <taxon>Pseudomonadota</taxon>
        <taxon>Gammaproteobacteria</taxon>
        <taxon>SAR86 cluster</taxon>
    </lineage>
</organism>
<proteinExistence type="predicted"/>
<reference evidence="2" key="1">
    <citation type="submission" date="2017-08" db="EMBL/GenBank/DDBJ databases">
        <title>A dynamic microbial community with high functional redundancy inhabits the cold, oxic subseafloor aquifer.</title>
        <authorList>
            <person name="Tully B.J."/>
            <person name="Wheat C.G."/>
            <person name="Glazer B.T."/>
            <person name="Huber J.A."/>
        </authorList>
    </citation>
    <scope>NUCLEOTIDE SEQUENCE [LARGE SCALE GENOMIC DNA]</scope>
</reference>
<dbReference type="PANTHER" id="PTHR34801:SF6">
    <property type="entry name" value="SLL1620 PROTEIN"/>
    <property type="match status" value="1"/>
</dbReference>
<dbReference type="Proteomes" id="UP000228987">
    <property type="component" value="Unassembled WGS sequence"/>
</dbReference>
<evidence type="ECO:0008006" key="3">
    <source>
        <dbReference type="Google" id="ProtNLM"/>
    </source>
</evidence>
<accession>A0A2A5CCI6</accession>
<comment type="caution">
    <text evidence="1">The sequence shown here is derived from an EMBL/GenBank/DDBJ whole genome shotgun (WGS) entry which is preliminary data.</text>
</comment>
<protein>
    <recommendedName>
        <fullName evidence="3">DUF1499 domain-containing protein</fullName>
    </recommendedName>
</protein>
<dbReference type="AlphaFoldDB" id="A0A2A5CCI6"/>
<name>A0A2A5CCI6_9GAMM</name>
<dbReference type="InterPro" id="IPR010865">
    <property type="entry name" value="DUF1499"/>
</dbReference>
<dbReference type="PIRSF" id="PIRSF026426">
    <property type="entry name" value="DUF1499"/>
    <property type="match status" value="1"/>
</dbReference>
<dbReference type="EMBL" id="NVWI01000006">
    <property type="protein sequence ID" value="PCJ41238.1"/>
    <property type="molecule type" value="Genomic_DNA"/>
</dbReference>
<evidence type="ECO:0000313" key="2">
    <source>
        <dbReference type="Proteomes" id="UP000228987"/>
    </source>
</evidence>
<dbReference type="Pfam" id="PF07386">
    <property type="entry name" value="DUF1499"/>
    <property type="match status" value="1"/>
</dbReference>
<dbReference type="PANTHER" id="PTHR34801">
    <property type="entry name" value="EXPRESSED PROTEIN"/>
    <property type="match status" value="1"/>
</dbReference>
<gene>
    <name evidence="1" type="ORF">COA71_09150</name>
</gene>
<dbReference type="PROSITE" id="PS51257">
    <property type="entry name" value="PROKAR_LIPOPROTEIN"/>
    <property type="match status" value="1"/>
</dbReference>